<evidence type="ECO:0000256" key="1">
    <source>
        <dbReference type="SAM" id="MobiDB-lite"/>
    </source>
</evidence>
<reference evidence="3" key="1">
    <citation type="submission" date="2023-06" db="EMBL/GenBank/DDBJ databases">
        <title>Genome-scale phylogeny and comparative genomics of the fungal order Sordariales.</title>
        <authorList>
            <consortium name="Lawrence Berkeley National Laboratory"/>
            <person name="Hensen N."/>
            <person name="Bonometti L."/>
            <person name="Westerberg I."/>
            <person name="Brannstrom I.O."/>
            <person name="Guillou S."/>
            <person name="Cros-Aarteil S."/>
            <person name="Calhoun S."/>
            <person name="Haridas S."/>
            <person name="Kuo A."/>
            <person name="Mondo S."/>
            <person name="Pangilinan J."/>
            <person name="Riley R."/>
            <person name="Labutti K."/>
            <person name="Andreopoulos B."/>
            <person name="Lipzen A."/>
            <person name="Chen C."/>
            <person name="Yanf M."/>
            <person name="Daum C."/>
            <person name="Ng V."/>
            <person name="Clum A."/>
            <person name="Steindorff A."/>
            <person name="Ohm R."/>
            <person name="Martin F."/>
            <person name="Silar P."/>
            <person name="Natvig D."/>
            <person name="Lalanne C."/>
            <person name="Gautier V."/>
            <person name="Ament-Velasquez S.L."/>
            <person name="Kruys A."/>
            <person name="Hutchinson M.I."/>
            <person name="Powell A.J."/>
            <person name="Barry K."/>
            <person name="Miller A.N."/>
            <person name="Grigoriev I.V."/>
            <person name="Debuchy R."/>
            <person name="Gladieux P."/>
            <person name="Thoren M.H."/>
            <person name="Johannesson H."/>
        </authorList>
    </citation>
    <scope>NUCLEOTIDE SEQUENCE</scope>
    <source>
        <strain evidence="3">PSN4</strain>
    </source>
</reference>
<organism evidence="3 4">
    <name type="scientific">Echria macrotheca</name>
    <dbReference type="NCBI Taxonomy" id="438768"/>
    <lineage>
        <taxon>Eukaryota</taxon>
        <taxon>Fungi</taxon>
        <taxon>Dikarya</taxon>
        <taxon>Ascomycota</taxon>
        <taxon>Pezizomycotina</taxon>
        <taxon>Sordariomycetes</taxon>
        <taxon>Sordariomycetidae</taxon>
        <taxon>Sordariales</taxon>
        <taxon>Schizotheciaceae</taxon>
        <taxon>Echria</taxon>
    </lineage>
</organism>
<feature type="region of interest" description="Disordered" evidence="1">
    <location>
        <begin position="863"/>
        <end position="909"/>
    </location>
</feature>
<dbReference type="EMBL" id="MU839832">
    <property type="protein sequence ID" value="KAK1756474.1"/>
    <property type="molecule type" value="Genomic_DNA"/>
</dbReference>
<dbReference type="InterPro" id="IPR058317">
    <property type="entry name" value="DUF8004"/>
</dbReference>
<sequence length="909" mass="100608">MADSHRAGDLSWAIPAVPEPSAALRDATERNGPSKTRISKPRRHSGALELRVPEMNNIRRWDGAARACYPWDHLGRDPELWFKNGNCFVHLYGKGQSRRGPAFKVPLEALLKAKCHPLIARFMVRDPSVSPSSSLGREYFDSLDRISPGSRVELYIPPPAMSTREEALRYHIATRNFFAWVFRRSLVGEHLGSTLIALLNSMSDFRRSGEDNMDGLLGYLDEEGYLEMRNQPIHALAVLHFAEHFHVRDLYIDAFTHCVGMLDQLFAIAEYQVITSTTRKLIRQAKSEMETRLGQAGVMLRNFLEEDLSETHIGLTAGGRAHLDRFRTFLLTFFTSKLGYYPPGSTDSRSLIFEREVYCSMRQDFEALYEYLVDESFTTSGLMPALAQGGICTLQSVHGFDLRNKYPSLQHPLPLLPEISPTTSCRRMSWLTKTDKLRPDQRVVTHAALLSATNKAEREASKNALVAAYRKFEEESIFSPHKADRHEKLSQVDARKIRWILIYSTYQVLRDCAGAPPECHEAADVKYNIAISTANLPPWQDGNHLSVVQDKVDTTRRGRRLTISAPITPAPASPTFSPEIKPDIDYFALTHQNEPTSRSSSPPAIPPRCQSLNKKSFRRSLNIFASSQCQSVVLEQSGASGLRSRASSYHQILVQGYGNGTNEVQLDTPEGVESEPTTALFLDTLEASPIQEEEEPETSSLHPKPLSLAIRSPSTSSNSSANSTSKSSTSALSETATSVSSAPSPGPSGGGGPLPTNNQPSQSPSSTTSWTAKDALLSRKYSFKQRSGSATTTTNEQAAAVVPAVPRRSSRRKLLSALHPIPLRIRKGTTTTTTTTTETIPSPSADLADDPTGWQELEFIIGGTVSEEEEGDENDENDGNDGQDDGGGKRRRRRTWRRMCGTSSRAWAG</sequence>
<feature type="compositionally biased region" description="Low complexity" evidence="1">
    <location>
        <begin position="754"/>
        <end position="769"/>
    </location>
</feature>
<protein>
    <recommendedName>
        <fullName evidence="2">DUF8004 domain-containing protein</fullName>
    </recommendedName>
</protein>
<feature type="region of interest" description="Disordered" evidence="1">
    <location>
        <begin position="21"/>
        <end position="46"/>
    </location>
</feature>
<accession>A0AAJ0BDY9</accession>
<dbReference type="Proteomes" id="UP001239445">
    <property type="component" value="Unassembled WGS sequence"/>
</dbReference>
<dbReference type="Pfam" id="PF26013">
    <property type="entry name" value="DUF8004"/>
    <property type="match status" value="1"/>
</dbReference>
<name>A0AAJ0BDY9_9PEZI</name>
<keyword evidence="4" id="KW-1185">Reference proteome</keyword>
<feature type="compositionally biased region" description="Polar residues" evidence="1">
    <location>
        <begin position="784"/>
        <end position="797"/>
    </location>
</feature>
<evidence type="ECO:0000259" key="2">
    <source>
        <dbReference type="Pfam" id="PF26013"/>
    </source>
</evidence>
<feature type="region of interest" description="Disordered" evidence="1">
    <location>
        <begin position="690"/>
        <end position="770"/>
    </location>
</feature>
<gene>
    <name evidence="3" type="ORF">QBC47DRAFT_186906</name>
</gene>
<feature type="domain" description="DUF8004" evidence="2">
    <location>
        <begin position="216"/>
        <end position="305"/>
    </location>
</feature>
<feature type="region of interest" description="Disordered" evidence="1">
    <location>
        <begin position="783"/>
        <end position="811"/>
    </location>
</feature>
<comment type="caution">
    <text evidence="3">The sequence shown here is derived from an EMBL/GenBank/DDBJ whole genome shotgun (WGS) entry which is preliminary data.</text>
</comment>
<dbReference type="PANTHER" id="PTHR39601">
    <property type="entry name" value="CHORIOGENIN HMINOR"/>
    <property type="match status" value="1"/>
</dbReference>
<evidence type="ECO:0000313" key="3">
    <source>
        <dbReference type="EMBL" id="KAK1756474.1"/>
    </source>
</evidence>
<proteinExistence type="predicted"/>
<feature type="compositionally biased region" description="Low complexity" evidence="1">
    <location>
        <begin position="798"/>
        <end position="807"/>
    </location>
</feature>
<feature type="region of interest" description="Disordered" evidence="1">
    <location>
        <begin position="831"/>
        <end position="851"/>
    </location>
</feature>
<feature type="compositionally biased region" description="Low complexity" evidence="1">
    <location>
        <begin position="712"/>
        <end position="743"/>
    </location>
</feature>
<evidence type="ECO:0000313" key="4">
    <source>
        <dbReference type="Proteomes" id="UP001239445"/>
    </source>
</evidence>
<dbReference type="PANTHER" id="PTHR39601:SF1">
    <property type="entry name" value="CHORIOGENIN HMINOR"/>
    <property type="match status" value="1"/>
</dbReference>
<feature type="compositionally biased region" description="Acidic residues" evidence="1">
    <location>
        <begin position="866"/>
        <end position="884"/>
    </location>
</feature>
<dbReference type="AlphaFoldDB" id="A0AAJ0BDY9"/>